<dbReference type="AlphaFoldDB" id="A0AAV9M6Q2"/>
<protein>
    <submittedName>
        <fullName evidence="1">Uncharacterized protein</fullName>
    </submittedName>
</protein>
<comment type="caution">
    <text evidence="1">The sequence shown here is derived from an EMBL/GenBank/DDBJ whole genome shotgun (WGS) entry which is preliminary data.</text>
</comment>
<evidence type="ECO:0000313" key="1">
    <source>
        <dbReference type="EMBL" id="KAK4733750.1"/>
    </source>
</evidence>
<proteinExistence type="predicted"/>
<accession>A0AAV9M6Q2</accession>
<name>A0AAV9M6Q2_9SOLN</name>
<keyword evidence="2" id="KW-1185">Reference proteome</keyword>
<reference evidence="1 2" key="1">
    <citation type="submission" date="2023-10" db="EMBL/GenBank/DDBJ databases">
        <title>Genome-Wide Identification Analysis in wild type Solanum Pinnatisectum Reveals Some Genes Defensing Phytophthora Infestans.</title>
        <authorList>
            <person name="Sun C."/>
        </authorList>
    </citation>
    <scope>NUCLEOTIDE SEQUENCE [LARGE SCALE GENOMIC DNA]</scope>
    <source>
        <strain evidence="1">LQN</strain>
        <tissue evidence="1">Leaf</tissue>
    </source>
</reference>
<sequence>MWMVLSKEHIVNLLLGCSPLETVELFHFKDFSRFEIRSSKLKRNFIPYNDNGEINHFVEIVILGSHHVFKCRLVAISFVVNTKLMFDITSIKDIQYYTACYMSLIHVISNVSLVLTMEDMSISLHFRP</sequence>
<dbReference type="Proteomes" id="UP001311915">
    <property type="component" value="Unassembled WGS sequence"/>
</dbReference>
<dbReference type="EMBL" id="JAWPEI010000002">
    <property type="protein sequence ID" value="KAK4733750.1"/>
    <property type="molecule type" value="Genomic_DNA"/>
</dbReference>
<organism evidence="1 2">
    <name type="scientific">Solanum pinnatisectum</name>
    <name type="common">tansyleaf nightshade</name>
    <dbReference type="NCBI Taxonomy" id="50273"/>
    <lineage>
        <taxon>Eukaryota</taxon>
        <taxon>Viridiplantae</taxon>
        <taxon>Streptophyta</taxon>
        <taxon>Embryophyta</taxon>
        <taxon>Tracheophyta</taxon>
        <taxon>Spermatophyta</taxon>
        <taxon>Magnoliopsida</taxon>
        <taxon>eudicotyledons</taxon>
        <taxon>Gunneridae</taxon>
        <taxon>Pentapetalae</taxon>
        <taxon>asterids</taxon>
        <taxon>lamiids</taxon>
        <taxon>Solanales</taxon>
        <taxon>Solanaceae</taxon>
        <taxon>Solanoideae</taxon>
        <taxon>Solaneae</taxon>
        <taxon>Solanum</taxon>
    </lineage>
</organism>
<gene>
    <name evidence="1" type="ORF">R3W88_008011</name>
</gene>
<evidence type="ECO:0000313" key="2">
    <source>
        <dbReference type="Proteomes" id="UP001311915"/>
    </source>
</evidence>